<protein>
    <submittedName>
        <fullName evidence="2">Uncharacterized protein</fullName>
    </submittedName>
</protein>
<gene>
    <name evidence="2" type="ORF">FB567DRAFT_578681</name>
</gene>
<sequence length="553" mass="63034">MQIRGRNLLYISTHIHADVAEALAALGTTTALLSLVFATVPTIAKAHRDLIECTDQLRIYNLRTSSCEAKIETLLERCMTFRMFEDLGSYHILKAVVEIHTGLNTRLRPYAITDTELDTWRKHKIIPSRISNKIRAHPAKLFHSTLYALYKKRIIDEWVTGMEKAIESLEKLLQAELELQTGGHHIRFDRDAVTETEDVKSFVASITKLGDTLFSGTVGSRNTASIHDWALELQPPSELNDVANWKYAELDLRLSFSGPHSLQERDFAMQVSHRRFDLSAPLSRQQIEQAVLCQVGGTFASDRVPNLKCSTKGRYRRTKPLGRLFREKPELFSDPVWKSDQVHLVHGLINWTLLLWNTRWMDVVCACGLRVERDELNDNHRQFLGLRECSSAHCRGFSVCLRNLGLTLAEIILATQLQSSFFREGFYFEGLNDGTLRRISPEEIAQRVCQKTKSIPFAEAISFCLTDVSKLATGEFKPGYLLRLIEKIYKPILTWYEPESRQTAKRSKLAKRRNDLARQEGWPEAGMELSADPSHPESQIPSVSTVWRGEVVV</sequence>
<dbReference type="AlphaFoldDB" id="A0A8K0W0N3"/>
<evidence type="ECO:0000313" key="2">
    <source>
        <dbReference type="EMBL" id="KAH7088915.1"/>
    </source>
</evidence>
<feature type="region of interest" description="Disordered" evidence="1">
    <location>
        <begin position="504"/>
        <end position="542"/>
    </location>
</feature>
<name>A0A8K0W0N3_9PLEO</name>
<comment type="caution">
    <text evidence="2">The sequence shown here is derived from an EMBL/GenBank/DDBJ whole genome shotgun (WGS) entry which is preliminary data.</text>
</comment>
<evidence type="ECO:0000256" key="1">
    <source>
        <dbReference type="SAM" id="MobiDB-lite"/>
    </source>
</evidence>
<evidence type="ECO:0000313" key="3">
    <source>
        <dbReference type="Proteomes" id="UP000813461"/>
    </source>
</evidence>
<dbReference type="Proteomes" id="UP000813461">
    <property type="component" value="Unassembled WGS sequence"/>
</dbReference>
<keyword evidence="3" id="KW-1185">Reference proteome</keyword>
<accession>A0A8K0W0N3</accession>
<dbReference type="EMBL" id="JAGMVJ010000007">
    <property type="protein sequence ID" value="KAH7088915.1"/>
    <property type="molecule type" value="Genomic_DNA"/>
</dbReference>
<dbReference type="OrthoDB" id="3779652at2759"/>
<proteinExistence type="predicted"/>
<reference evidence="2" key="1">
    <citation type="journal article" date="2021" name="Nat. Commun.">
        <title>Genetic determinants of endophytism in the Arabidopsis root mycobiome.</title>
        <authorList>
            <person name="Mesny F."/>
            <person name="Miyauchi S."/>
            <person name="Thiergart T."/>
            <person name="Pickel B."/>
            <person name="Atanasova L."/>
            <person name="Karlsson M."/>
            <person name="Huettel B."/>
            <person name="Barry K.W."/>
            <person name="Haridas S."/>
            <person name="Chen C."/>
            <person name="Bauer D."/>
            <person name="Andreopoulos W."/>
            <person name="Pangilinan J."/>
            <person name="LaButti K."/>
            <person name="Riley R."/>
            <person name="Lipzen A."/>
            <person name="Clum A."/>
            <person name="Drula E."/>
            <person name="Henrissat B."/>
            <person name="Kohler A."/>
            <person name="Grigoriev I.V."/>
            <person name="Martin F.M."/>
            <person name="Hacquard S."/>
        </authorList>
    </citation>
    <scope>NUCLEOTIDE SEQUENCE</scope>
    <source>
        <strain evidence="2">MPI-SDFR-AT-0120</strain>
    </source>
</reference>
<organism evidence="2 3">
    <name type="scientific">Paraphoma chrysanthemicola</name>
    <dbReference type="NCBI Taxonomy" id="798071"/>
    <lineage>
        <taxon>Eukaryota</taxon>
        <taxon>Fungi</taxon>
        <taxon>Dikarya</taxon>
        <taxon>Ascomycota</taxon>
        <taxon>Pezizomycotina</taxon>
        <taxon>Dothideomycetes</taxon>
        <taxon>Pleosporomycetidae</taxon>
        <taxon>Pleosporales</taxon>
        <taxon>Pleosporineae</taxon>
        <taxon>Phaeosphaeriaceae</taxon>
        <taxon>Paraphoma</taxon>
    </lineage>
</organism>